<evidence type="ECO:0008006" key="4">
    <source>
        <dbReference type="Google" id="ProtNLM"/>
    </source>
</evidence>
<evidence type="ECO:0000313" key="3">
    <source>
        <dbReference type="Proteomes" id="UP000005870"/>
    </source>
</evidence>
<feature type="transmembrane region" description="Helical" evidence="1">
    <location>
        <begin position="83"/>
        <end position="100"/>
    </location>
</feature>
<evidence type="ECO:0000313" key="2">
    <source>
        <dbReference type="EMBL" id="AER55855.1"/>
    </source>
</evidence>
<keyword evidence="1" id="KW-0472">Membrane</keyword>
<name>G7UR44_PSEUP</name>
<gene>
    <name evidence="2" type="ordered locus">DSC_06020</name>
</gene>
<feature type="transmembrane region" description="Helical" evidence="1">
    <location>
        <begin position="6"/>
        <end position="26"/>
    </location>
</feature>
<feature type="transmembrane region" description="Helical" evidence="1">
    <location>
        <begin position="38"/>
        <end position="55"/>
    </location>
</feature>
<dbReference type="HOGENOM" id="CLU_1132871_0_0_6"/>
<accession>G7UR44</accession>
<sequence length="245" mass="25950">MLGQLLLALGLRAVVVALLLLVAPLLEQGLARVVPSTLVLRGGLLALGLLLRVALAHSAQLVAALLVAQFGLLAHLFGLLPRLGALSVLVVLLLLALFPLDADGVLALRIALPGLLALLFGALLRLGTPLVLAIVLLLFGTLLLGTLPGLRALVIALRALLLRLVAGVFLLLARLFDALAHHRATALGFVLGPQRRHAGQQHRGADRHRQYAWDEGVEAVHRHVPRWCTGLVEGVHLLQAPMNPG</sequence>
<evidence type="ECO:0000256" key="1">
    <source>
        <dbReference type="SAM" id="Phobius"/>
    </source>
</evidence>
<feature type="transmembrane region" description="Helical" evidence="1">
    <location>
        <begin position="61"/>
        <end position="78"/>
    </location>
</feature>
<protein>
    <recommendedName>
        <fullName evidence="4">Transmembrane protein</fullName>
    </recommendedName>
</protein>
<feature type="transmembrane region" description="Helical" evidence="1">
    <location>
        <begin position="106"/>
        <end position="123"/>
    </location>
</feature>
<keyword evidence="1" id="KW-0812">Transmembrane</keyword>
<feature type="transmembrane region" description="Helical" evidence="1">
    <location>
        <begin position="153"/>
        <end position="173"/>
    </location>
</feature>
<dbReference type="Proteomes" id="UP000005870">
    <property type="component" value="Chromosome"/>
</dbReference>
<dbReference type="AlphaFoldDB" id="G7UR44"/>
<dbReference type="KEGG" id="psd:DSC_06020"/>
<keyword evidence="3" id="KW-1185">Reference proteome</keyword>
<keyword evidence="1" id="KW-1133">Transmembrane helix</keyword>
<dbReference type="EMBL" id="CP003093">
    <property type="protein sequence ID" value="AER55855.1"/>
    <property type="molecule type" value="Genomic_DNA"/>
</dbReference>
<proteinExistence type="predicted"/>
<dbReference type="STRING" id="1045855.DSC_06020"/>
<feature type="transmembrane region" description="Helical" evidence="1">
    <location>
        <begin position="130"/>
        <end position="147"/>
    </location>
</feature>
<reference evidence="2 3" key="1">
    <citation type="journal article" date="2012" name="J. Bacteriol.">
        <title>Complete Genome Sequence of the BTEX-Degrading Bacterium Pseudoxanthomonas spadix BD-a59.</title>
        <authorList>
            <person name="Lee S.H."/>
            <person name="Jin H.M."/>
            <person name="Lee H.J."/>
            <person name="Kim J.M."/>
            <person name="Jeon C.O."/>
        </authorList>
    </citation>
    <scope>NUCLEOTIDE SEQUENCE [LARGE SCALE GENOMIC DNA]</scope>
    <source>
        <strain evidence="2 3">BD-a59</strain>
    </source>
</reference>
<dbReference type="RefSeq" id="WP_014160032.1">
    <property type="nucleotide sequence ID" value="NC_016147.2"/>
</dbReference>
<organism evidence="2 3">
    <name type="scientific">Pseudoxanthomonas spadix (strain BD-a59)</name>
    <dbReference type="NCBI Taxonomy" id="1045855"/>
    <lineage>
        <taxon>Bacteria</taxon>
        <taxon>Pseudomonadati</taxon>
        <taxon>Pseudomonadota</taxon>
        <taxon>Gammaproteobacteria</taxon>
        <taxon>Lysobacterales</taxon>
        <taxon>Lysobacteraceae</taxon>
        <taxon>Pseudoxanthomonas</taxon>
    </lineage>
</organism>